<comment type="caution">
    <text evidence="1">The sequence shown here is derived from an EMBL/GenBank/DDBJ whole genome shotgun (WGS) entry which is preliminary data.</text>
</comment>
<reference evidence="1 2" key="1">
    <citation type="submission" date="2015-06" db="EMBL/GenBank/DDBJ databases">
        <title>Draft genome of the ant-associated black yeast Phialophora attae CBS 131958.</title>
        <authorList>
            <person name="Moreno L.F."/>
            <person name="Stielow B.J."/>
            <person name="de Hoog S."/>
            <person name="Vicente V.A."/>
            <person name="Weiss V.A."/>
            <person name="de Vries M."/>
            <person name="Cruz L.M."/>
            <person name="Souza E.M."/>
        </authorList>
    </citation>
    <scope>NUCLEOTIDE SEQUENCE [LARGE SCALE GENOMIC DNA]</scope>
    <source>
        <strain evidence="1 2">CBS 131958</strain>
    </source>
</reference>
<evidence type="ECO:0000313" key="1">
    <source>
        <dbReference type="EMBL" id="KPI45634.1"/>
    </source>
</evidence>
<protein>
    <submittedName>
        <fullName evidence="1">Uncharacterized protein</fullName>
    </submittedName>
</protein>
<gene>
    <name evidence="1" type="ORF">AB675_312</name>
</gene>
<sequence>MCQIFGLAFQGICDDCMYDDHPDEYFQIPCCWDEYGELWLSPDYDCPRGYLACSLDDERDPDVLNTIRVMPPKDDGEMRYTCTDCCDPTLDDLMEFFNMIKWHTALYEERACLLEGGFGRRIDTRYVSIPDTYHGNIDMDSEVMQRGDLEDGWNYRPMWR</sequence>
<dbReference type="Proteomes" id="UP000038010">
    <property type="component" value="Unassembled WGS sequence"/>
</dbReference>
<dbReference type="GeneID" id="28735026"/>
<evidence type="ECO:0000313" key="2">
    <source>
        <dbReference type="Proteomes" id="UP000038010"/>
    </source>
</evidence>
<dbReference type="AlphaFoldDB" id="A0A0N1HGZ7"/>
<dbReference type="RefSeq" id="XP_018005597.1">
    <property type="nucleotide sequence ID" value="XM_018143157.1"/>
</dbReference>
<organism evidence="1 2">
    <name type="scientific">Cyphellophora attinorum</name>
    <dbReference type="NCBI Taxonomy" id="1664694"/>
    <lineage>
        <taxon>Eukaryota</taxon>
        <taxon>Fungi</taxon>
        <taxon>Dikarya</taxon>
        <taxon>Ascomycota</taxon>
        <taxon>Pezizomycotina</taxon>
        <taxon>Eurotiomycetes</taxon>
        <taxon>Chaetothyriomycetidae</taxon>
        <taxon>Chaetothyriales</taxon>
        <taxon>Cyphellophoraceae</taxon>
        <taxon>Cyphellophora</taxon>
    </lineage>
</organism>
<name>A0A0N1HGZ7_9EURO</name>
<accession>A0A0N1HGZ7</accession>
<proteinExistence type="predicted"/>
<dbReference type="VEuPathDB" id="FungiDB:AB675_312"/>
<keyword evidence="2" id="KW-1185">Reference proteome</keyword>
<dbReference type="EMBL" id="LFJN01000001">
    <property type="protein sequence ID" value="KPI45634.1"/>
    <property type="molecule type" value="Genomic_DNA"/>
</dbReference>